<accession>A0A7R8D2S3</accession>
<evidence type="ECO:0000313" key="1">
    <source>
        <dbReference type="EMBL" id="CAF3005664.1"/>
    </source>
</evidence>
<dbReference type="Proteomes" id="UP000675881">
    <property type="component" value="Chromosome 7"/>
</dbReference>
<evidence type="ECO:0000313" key="2">
    <source>
        <dbReference type="Proteomes" id="UP000675881"/>
    </source>
</evidence>
<proteinExistence type="predicted"/>
<reference evidence="1" key="1">
    <citation type="submission" date="2021-02" db="EMBL/GenBank/DDBJ databases">
        <authorList>
            <person name="Bekaert M."/>
        </authorList>
    </citation>
    <scope>NUCLEOTIDE SEQUENCE</scope>
    <source>
        <strain evidence="1">IoA-00</strain>
    </source>
</reference>
<gene>
    <name evidence="1" type="ORF">LSAA_12937</name>
</gene>
<keyword evidence="2" id="KW-1185">Reference proteome</keyword>
<dbReference type="AlphaFoldDB" id="A0A7R8D2S3"/>
<sequence length="139" mass="15816">MQAPGSKTGLRIQPPDLQLCFSPLEELAQPNTLLPQCFYPTFPSEEQTPESTIREDQNIEQNIYNQGSVQKQIRCVSNRRRQRYSTVVGGGGGIMFKTGWNTKQKMKKSNHNEKMSAANNENQLNKVIAEEEKSCKRKL</sequence>
<protein>
    <submittedName>
        <fullName evidence="1">(salmon louse) hypothetical protein</fullName>
    </submittedName>
</protein>
<organism evidence="1 2">
    <name type="scientific">Lepeophtheirus salmonis</name>
    <name type="common">Salmon louse</name>
    <name type="synonym">Caligus salmonis</name>
    <dbReference type="NCBI Taxonomy" id="72036"/>
    <lineage>
        <taxon>Eukaryota</taxon>
        <taxon>Metazoa</taxon>
        <taxon>Ecdysozoa</taxon>
        <taxon>Arthropoda</taxon>
        <taxon>Crustacea</taxon>
        <taxon>Multicrustacea</taxon>
        <taxon>Hexanauplia</taxon>
        <taxon>Copepoda</taxon>
        <taxon>Siphonostomatoida</taxon>
        <taxon>Caligidae</taxon>
        <taxon>Lepeophtheirus</taxon>
    </lineage>
</organism>
<dbReference type="EMBL" id="HG994586">
    <property type="protein sequence ID" value="CAF3005664.1"/>
    <property type="molecule type" value="Genomic_DNA"/>
</dbReference>
<name>A0A7R8D2S3_LEPSM</name>